<dbReference type="Proteomes" id="UP000828390">
    <property type="component" value="Unassembled WGS sequence"/>
</dbReference>
<sequence length="105" mass="11919">MKGCMIVFTLTAAAFELFKKSLYRYSAVHPSLVLKEVENRVKTNKAKSEIAVDISLSVKYKDSAHQLYRINLYQTTSRIGVNGKNEMKFLQENLPVICEAVTIMT</sequence>
<name>A0A9D4KK32_DREPO</name>
<proteinExistence type="predicted"/>
<evidence type="ECO:0000313" key="1">
    <source>
        <dbReference type="EMBL" id="KAH3841312.1"/>
    </source>
</evidence>
<comment type="caution">
    <text evidence="1">The sequence shown here is derived from an EMBL/GenBank/DDBJ whole genome shotgun (WGS) entry which is preliminary data.</text>
</comment>
<gene>
    <name evidence="1" type="ORF">DPMN_114771</name>
</gene>
<evidence type="ECO:0000313" key="2">
    <source>
        <dbReference type="Proteomes" id="UP000828390"/>
    </source>
</evidence>
<dbReference type="AlphaFoldDB" id="A0A9D4KK32"/>
<organism evidence="1 2">
    <name type="scientific">Dreissena polymorpha</name>
    <name type="common">Zebra mussel</name>
    <name type="synonym">Mytilus polymorpha</name>
    <dbReference type="NCBI Taxonomy" id="45954"/>
    <lineage>
        <taxon>Eukaryota</taxon>
        <taxon>Metazoa</taxon>
        <taxon>Spiralia</taxon>
        <taxon>Lophotrochozoa</taxon>
        <taxon>Mollusca</taxon>
        <taxon>Bivalvia</taxon>
        <taxon>Autobranchia</taxon>
        <taxon>Heteroconchia</taxon>
        <taxon>Euheterodonta</taxon>
        <taxon>Imparidentia</taxon>
        <taxon>Neoheterodontei</taxon>
        <taxon>Myida</taxon>
        <taxon>Dreissenoidea</taxon>
        <taxon>Dreissenidae</taxon>
        <taxon>Dreissena</taxon>
    </lineage>
</organism>
<protein>
    <submittedName>
        <fullName evidence="1">Uncharacterized protein</fullName>
    </submittedName>
</protein>
<reference evidence="1" key="2">
    <citation type="submission" date="2020-11" db="EMBL/GenBank/DDBJ databases">
        <authorList>
            <person name="McCartney M.A."/>
            <person name="Auch B."/>
            <person name="Kono T."/>
            <person name="Mallez S."/>
            <person name="Becker A."/>
            <person name="Gohl D.M."/>
            <person name="Silverstein K.A.T."/>
            <person name="Koren S."/>
            <person name="Bechman K.B."/>
            <person name="Herman A."/>
            <person name="Abrahante J.E."/>
            <person name="Garbe J."/>
        </authorList>
    </citation>
    <scope>NUCLEOTIDE SEQUENCE</scope>
    <source>
        <strain evidence="1">Duluth1</strain>
        <tissue evidence="1">Whole animal</tissue>
    </source>
</reference>
<dbReference type="EMBL" id="JAIWYP010000004">
    <property type="protein sequence ID" value="KAH3841312.1"/>
    <property type="molecule type" value="Genomic_DNA"/>
</dbReference>
<keyword evidence="2" id="KW-1185">Reference proteome</keyword>
<reference evidence="1" key="1">
    <citation type="journal article" date="2019" name="bioRxiv">
        <title>The Genome of the Zebra Mussel, Dreissena polymorpha: A Resource for Invasive Species Research.</title>
        <authorList>
            <person name="McCartney M.A."/>
            <person name="Auch B."/>
            <person name="Kono T."/>
            <person name="Mallez S."/>
            <person name="Zhang Y."/>
            <person name="Obille A."/>
            <person name="Becker A."/>
            <person name="Abrahante J.E."/>
            <person name="Garbe J."/>
            <person name="Badalamenti J.P."/>
            <person name="Herman A."/>
            <person name="Mangelson H."/>
            <person name="Liachko I."/>
            <person name="Sullivan S."/>
            <person name="Sone E.D."/>
            <person name="Koren S."/>
            <person name="Silverstein K.A.T."/>
            <person name="Beckman K.B."/>
            <person name="Gohl D.M."/>
        </authorList>
    </citation>
    <scope>NUCLEOTIDE SEQUENCE</scope>
    <source>
        <strain evidence="1">Duluth1</strain>
        <tissue evidence="1">Whole animal</tissue>
    </source>
</reference>
<accession>A0A9D4KK32</accession>